<feature type="transmembrane region" description="Helical" evidence="7">
    <location>
        <begin position="211"/>
        <end position="231"/>
    </location>
</feature>
<protein>
    <submittedName>
        <fullName evidence="9">TRAP transporter, DctM subunit</fullName>
    </submittedName>
</protein>
<dbReference type="InterPro" id="IPR004681">
    <property type="entry name" value="TRAP_DctM"/>
</dbReference>
<feature type="transmembrane region" description="Helical" evidence="7">
    <location>
        <begin position="274"/>
        <end position="291"/>
    </location>
</feature>
<evidence type="ECO:0000256" key="4">
    <source>
        <dbReference type="ARBA" id="ARBA00022692"/>
    </source>
</evidence>
<dbReference type="GO" id="GO:0005886">
    <property type="term" value="C:plasma membrane"/>
    <property type="evidence" value="ECO:0007669"/>
    <property type="project" value="UniProtKB-SubCell"/>
</dbReference>
<dbReference type="NCBIfam" id="TIGR00786">
    <property type="entry name" value="dctM"/>
    <property type="match status" value="1"/>
</dbReference>
<sequence>MTVILFAAFLGLLALGVPIAFSVAIAATVVLIVGDVPLILIVQRMFAATDSFPLVAVPFFILAGDLLARGTISKKLVEFAESLMGQMRGALSAVSVVAGMFFAAISGSGAATTAAVGATLIPELKKRNYHPESAAALIASAGCIGVVIPPSVPMVLYAVIADQSVTRLFQNGFIPGFMMGGVLIAIALRQAYKRNYPKGAPFSFKNVVKSFAPAIWGILMPLIILGGIFSGQFTPSEAAAVAVIYAVWVSFLIYRDLSFKELGTIILGSARTSAVIMIIIACSGIFGWVLANWKIPETVAQMVLSFSSDRYVILFLMSVIILIAGIFMETSSAVILLTPVFLPLVRLIGIDLVHFGILFTVGIAIGMVTPPVAINLFVASSITGMPIERIAKAVVPYLLGLILMFLIYVYIPVFFPWIIF</sequence>
<feature type="transmembrane region" description="Helical" evidence="7">
    <location>
        <begin position="134"/>
        <end position="160"/>
    </location>
</feature>
<evidence type="ECO:0000259" key="8">
    <source>
        <dbReference type="Pfam" id="PF06808"/>
    </source>
</evidence>
<evidence type="ECO:0000256" key="5">
    <source>
        <dbReference type="ARBA" id="ARBA00022989"/>
    </source>
</evidence>
<keyword evidence="4 7" id="KW-0812">Transmembrane</keyword>
<proteinExistence type="predicted"/>
<gene>
    <name evidence="9" type="ORF">KL86DPRO_20618</name>
</gene>
<comment type="subcellular location">
    <subcellularLocation>
        <location evidence="1">Cell inner membrane</location>
        <topology evidence="1">Multi-pass membrane protein</topology>
    </subcellularLocation>
</comment>
<evidence type="ECO:0000256" key="3">
    <source>
        <dbReference type="ARBA" id="ARBA00022519"/>
    </source>
</evidence>
<accession>A0A212K3T1</accession>
<evidence type="ECO:0000256" key="1">
    <source>
        <dbReference type="ARBA" id="ARBA00004429"/>
    </source>
</evidence>
<feature type="domain" description="TRAP C4-dicarboxylate transport system permease DctM subunit" evidence="8">
    <location>
        <begin position="6"/>
        <end position="412"/>
    </location>
</feature>
<dbReference type="GO" id="GO:0022857">
    <property type="term" value="F:transmembrane transporter activity"/>
    <property type="evidence" value="ECO:0007669"/>
    <property type="project" value="TreeGrafter"/>
</dbReference>
<name>A0A212K3T1_9DELT</name>
<keyword evidence="2" id="KW-1003">Cell membrane</keyword>
<organism evidence="9">
    <name type="scientific">uncultured delta proteobacterium</name>
    <dbReference type="NCBI Taxonomy" id="34034"/>
    <lineage>
        <taxon>Bacteria</taxon>
        <taxon>Deltaproteobacteria</taxon>
        <taxon>environmental samples</taxon>
    </lineage>
</organism>
<keyword evidence="6 7" id="KW-0472">Membrane</keyword>
<evidence type="ECO:0000313" key="9">
    <source>
        <dbReference type="EMBL" id="SBW06185.1"/>
    </source>
</evidence>
<reference evidence="9" key="1">
    <citation type="submission" date="2016-04" db="EMBL/GenBank/DDBJ databases">
        <authorList>
            <person name="Evans L.H."/>
            <person name="Alamgir A."/>
            <person name="Owens N."/>
            <person name="Weber N.D."/>
            <person name="Virtaneva K."/>
            <person name="Barbian K."/>
            <person name="Babar A."/>
            <person name="Rosenke K."/>
        </authorList>
    </citation>
    <scope>NUCLEOTIDE SEQUENCE</scope>
    <source>
        <strain evidence="9">86</strain>
    </source>
</reference>
<feature type="transmembrane region" description="Helical" evidence="7">
    <location>
        <begin position="394"/>
        <end position="419"/>
    </location>
</feature>
<keyword evidence="3" id="KW-0997">Cell inner membrane</keyword>
<evidence type="ECO:0000256" key="2">
    <source>
        <dbReference type="ARBA" id="ARBA00022475"/>
    </source>
</evidence>
<dbReference type="PANTHER" id="PTHR33362">
    <property type="entry name" value="SIALIC ACID TRAP TRANSPORTER PERMEASE PROTEIN SIAT-RELATED"/>
    <property type="match status" value="1"/>
</dbReference>
<dbReference type="AlphaFoldDB" id="A0A212K3T1"/>
<feature type="transmembrane region" description="Helical" evidence="7">
    <location>
        <begin position="50"/>
        <end position="68"/>
    </location>
</feature>
<feature type="transmembrane region" description="Helical" evidence="7">
    <location>
        <begin position="172"/>
        <end position="191"/>
    </location>
</feature>
<dbReference type="PIRSF" id="PIRSF006066">
    <property type="entry name" value="HI0050"/>
    <property type="match status" value="1"/>
</dbReference>
<evidence type="ECO:0000256" key="6">
    <source>
        <dbReference type="ARBA" id="ARBA00023136"/>
    </source>
</evidence>
<dbReference type="InterPro" id="IPR010656">
    <property type="entry name" value="DctM"/>
</dbReference>
<feature type="transmembrane region" description="Helical" evidence="7">
    <location>
        <begin position="89"/>
        <end position="122"/>
    </location>
</feature>
<dbReference type="EMBL" id="FLUQ01000002">
    <property type="protein sequence ID" value="SBW06185.1"/>
    <property type="molecule type" value="Genomic_DNA"/>
</dbReference>
<feature type="transmembrane region" description="Helical" evidence="7">
    <location>
        <begin position="357"/>
        <end position="382"/>
    </location>
</feature>
<evidence type="ECO:0000256" key="7">
    <source>
        <dbReference type="SAM" id="Phobius"/>
    </source>
</evidence>
<dbReference type="PANTHER" id="PTHR33362:SF3">
    <property type="entry name" value="SIALIC ACID TRAP TRANSPORTER PERMEASE PROTEIN SIAT"/>
    <property type="match status" value="1"/>
</dbReference>
<keyword evidence="5 7" id="KW-1133">Transmembrane helix</keyword>
<dbReference type="Pfam" id="PF06808">
    <property type="entry name" value="DctM"/>
    <property type="match status" value="1"/>
</dbReference>
<feature type="transmembrane region" description="Helical" evidence="7">
    <location>
        <begin position="312"/>
        <end position="337"/>
    </location>
</feature>
<feature type="transmembrane region" description="Helical" evidence="7">
    <location>
        <begin position="238"/>
        <end position="254"/>
    </location>
</feature>